<protein>
    <recommendedName>
        <fullName evidence="3">DNA-binding protein</fullName>
    </recommendedName>
</protein>
<sequence>MKPIKPVVTNESEFITSIYAASHELVDRIFSELQDLRSRVELVEALQFVWLTRSQTMILLDISSTKIWELKKSGEIITSGSLYSYKSCREYLDSKTVSKEVIKARLADVIAKKDINMTKQPGKMRGNL</sequence>
<accession>A0ABR6W1J5</accession>
<evidence type="ECO:0000313" key="2">
    <source>
        <dbReference type="Proteomes" id="UP000700732"/>
    </source>
</evidence>
<organism evidence="1 2">
    <name type="scientific">Spirosoma utsteinense</name>
    <dbReference type="NCBI Taxonomy" id="2585773"/>
    <lineage>
        <taxon>Bacteria</taxon>
        <taxon>Pseudomonadati</taxon>
        <taxon>Bacteroidota</taxon>
        <taxon>Cytophagia</taxon>
        <taxon>Cytophagales</taxon>
        <taxon>Cytophagaceae</taxon>
        <taxon>Spirosoma</taxon>
    </lineage>
</organism>
<reference evidence="1 2" key="1">
    <citation type="submission" date="2019-06" db="EMBL/GenBank/DDBJ databases">
        <title>Spirosoma utsteinense sp. nov. isolated from Antarctic ice-free soils.</title>
        <authorList>
            <person name="Tahon G."/>
        </authorList>
    </citation>
    <scope>NUCLEOTIDE SEQUENCE [LARGE SCALE GENOMIC DNA]</scope>
    <source>
        <strain evidence="1 2">LMG 31447</strain>
    </source>
</reference>
<comment type="caution">
    <text evidence="1">The sequence shown here is derived from an EMBL/GenBank/DDBJ whole genome shotgun (WGS) entry which is preliminary data.</text>
</comment>
<dbReference type="Proteomes" id="UP000700732">
    <property type="component" value="Unassembled WGS sequence"/>
</dbReference>
<evidence type="ECO:0000313" key="1">
    <source>
        <dbReference type="EMBL" id="MBC3790449.1"/>
    </source>
</evidence>
<gene>
    <name evidence="1" type="ORF">FH603_938</name>
</gene>
<name>A0ABR6W1J5_9BACT</name>
<evidence type="ECO:0008006" key="3">
    <source>
        <dbReference type="Google" id="ProtNLM"/>
    </source>
</evidence>
<keyword evidence="2" id="KW-1185">Reference proteome</keyword>
<dbReference type="EMBL" id="VFIA01000004">
    <property type="protein sequence ID" value="MBC3790449.1"/>
    <property type="molecule type" value="Genomic_DNA"/>
</dbReference>
<proteinExistence type="predicted"/>